<evidence type="ECO:0000313" key="2">
    <source>
        <dbReference type="Proteomes" id="UP000245820"/>
    </source>
</evidence>
<evidence type="ECO:0000313" key="1">
    <source>
        <dbReference type="EMBL" id="AWL06084.1"/>
    </source>
</evidence>
<proteinExistence type="predicted"/>
<dbReference type="AlphaFoldDB" id="A0A2S2DL75"/>
<sequence length="150" mass="16395">MSSAFSSFLTRHWPLTMLAVLCGLALLLGMLAPLRGGSHELLLAFPSTVGGELTLPSELRLTRGVRDVLLLRNESRAPVVFGPLKIGPGRELRLPFGEAGLYTYACPPVAGKVVRVRVVDAPGPGWGRLGWRLDELRQWVRYLPLRSPDG</sequence>
<dbReference type="EMBL" id="CP029343">
    <property type="protein sequence ID" value="AWL06084.1"/>
    <property type="molecule type" value="Genomic_DNA"/>
</dbReference>
<organism evidence="1 2">
    <name type="scientific">Massilia oculi</name>
    <dbReference type="NCBI Taxonomy" id="945844"/>
    <lineage>
        <taxon>Bacteria</taxon>
        <taxon>Pseudomonadati</taxon>
        <taxon>Pseudomonadota</taxon>
        <taxon>Betaproteobacteria</taxon>
        <taxon>Burkholderiales</taxon>
        <taxon>Oxalobacteraceae</taxon>
        <taxon>Telluria group</taxon>
        <taxon>Massilia</taxon>
    </lineage>
</organism>
<reference evidence="1 2" key="1">
    <citation type="submission" date="2018-05" db="EMBL/GenBank/DDBJ databases">
        <title>Complete genome sequence of Massilia oculi sp. nov. CCUG 43427T (=DSM 26321T), the type strain of M. oculi, and comparison with genome sequences of other Massilia strains.</title>
        <authorList>
            <person name="Zhu B."/>
        </authorList>
    </citation>
    <scope>NUCLEOTIDE SEQUENCE [LARGE SCALE GENOMIC DNA]</scope>
    <source>
        <strain evidence="1 2">CCUG 43427</strain>
    </source>
</reference>
<name>A0A2S2DL75_9BURK</name>
<keyword evidence="2" id="KW-1185">Reference proteome</keyword>
<dbReference type="RefSeq" id="WP_109346409.1">
    <property type="nucleotide sequence ID" value="NZ_CP029343.1"/>
</dbReference>
<gene>
    <name evidence="1" type="ORF">DIR46_17690</name>
</gene>
<dbReference type="KEGG" id="mtim:DIR46_17690"/>
<accession>A0A2S2DL75</accession>
<protein>
    <submittedName>
        <fullName evidence="1">Uncharacterized protein</fullName>
    </submittedName>
</protein>
<dbReference type="OrthoDB" id="7060526at2"/>
<dbReference type="Proteomes" id="UP000245820">
    <property type="component" value="Chromosome"/>
</dbReference>